<name>A0A1D1W5D0_RAMVA</name>
<comment type="subcellular location">
    <subcellularLocation>
        <location evidence="1">Cell membrane</location>
        <topology evidence="1">Multi-pass membrane protein</topology>
    </subcellularLocation>
</comment>
<dbReference type="Gene3D" id="1.20.1080.10">
    <property type="entry name" value="Glycerol uptake facilitator protein"/>
    <property type="match status" value="1"/>
</dbReference>
<evidence type="ECO:0000256" key="5">
    <source>
        <dbReference type="ARBA" id="ARBA00022692"/>
    </source>
</evidence>
<feature type="transmembrane region" description="Helical" evidence="11">
    <location>
        <begin position="110"/>
        <end position="131"/>
    </location>
</feature>
<feature type="transmembrane region" description="Helical" evidence="11">
    <location>
        <begin position="163"/>
        <end position="184"/>
    </location>
</feature>
<feature type="transmembrane region" description="Helical" evidence="11">
    <location>
        <begin position="65"/>
        <end position="82"/>
    </location>
</feature>
<accession>A0A1D1W5D0</accession>
<evidence type="ECO:0000256" key="10">
    <source>
        <dbReference type="RuleBase" id="RU000477"/>
    </source>
</evidence>
<feature type="transmembrane region" description="Helical" evidence="11">
    <location>
        <begin position="196"/>
        <end position="220"/>
    </location>
</feature>
<proteinExistence type="inferred from homology"/>
<evidence type="ECO:0000256" key="3">
    <source>
        <dbReference type="ARBA" id="ARBA00022448"/>
    </source>
</evidence>
<keyword evidence="4" id="KW-1003">Cell membrane</keyword>
<evidence type="ECO:0000256" key="4">
    <source>
        <dbReference type="ARBA" id="ARBA00022475"/>
    </source>
</evidence>
<feature type="transmembrane region" description="Helical" evidence="11">
    <location>
        <begin position="21"/>
        <end position="45"/>
    </location>
</feature>
<evidence type="ECO:0000256" key="6">
    <source>
        <dbReference type="ARBA" id="ARBA00022989"/>
    </source>
</evidence>
<dbReference type="InterPro" id="IPR050363">
    <property type="entry name" value="MIP/Aquaporin"/>
</dbReference>
<dbReference type="GO" id="GO:0016323">
    <property type="term" value="C:basolateral plasma membrane"/>
    <property type="evidence" value="ECO:0007669"/>
    <property type="project" value="TreeGrafter"/>
</dbReference>
<dbReference type="PANTHER" id="PTHR43829">
    <property type="entry name" value="AQUAPORIN OR AQUAGLYCEROPORIN RELATED"/>
    <property type="match status" value="1"/>
</dbReference>
<dbReference type="PRINTS" id="PR00783">
    <property type="entry name" value="MINTRINSICP"/>
</dbReference>
<dbReference type="EMBL" id="BDGG01000018">
    <property type="protein sequence ID" value="GAV08641.1"/>
    <property type="molecule type" value="Genomic_DNA"/>
</dbReference>
<comment type="caution">
    <text evidence="12">The sequence shown here is derived from an EMBL/GenBank/DDBJ whole genome shotgun (WGS) entry which is preliminary data.</text>
</comment>
<dbReference type="AlphaFoldDB" id="A0A1D1W5D0"/>
<evidence type="ECO:0000256" key="7">
    <source>
        <dbReference type="ARBA" id="ARBA00023016"/>
    </source>
</evidence>
<keyword evidence="5 10" id="KW-0812">Transmembrane</keyword>
<evidence type="ECO:0000256" key="9">
    <source>
        <dbReference type="ARBA" id="ARBA00045280"/>
    </source>
</evidence>
<keyword evidence="7" id="KW-0346">Stress response</keyword>
<evidence type="ECO:0000256" key="8">
    <source>
        <dbReference type="ARBA" id="ARBA00023136"/>
    </source>
</evidence>
<gene>
    <name evidence="12" type="primary">RvY_18304-1</name>
    <name evidence="12" type="synonym">RvY_18304.1</name>
    <name evidence="12" type="ORF">RvY_18304</name>
</gene>
<evidence type="ECO:0000256" key="1">
    <source>
        <dbReference type="ARBA" id="ARBA00004651"/>
    </source>
</evidence>
<keyword evidence="8 11" id="KW-0472">Membrane</keyword>
<protein>
    <submittedName>
        <fullName evidence="12">AQP1</fullName>
    </submittedName>
</protein>
<dbReference type="InterPro" id="IPR000425">
    <property type="entry name" value="MIP"/>
</dbReference>
<dbReference type="InterPro" id="IPR023271">
    <property type="entry name" value="Aquaporin-like"/>
</dbReference>
<comment type="similarity">
    <text evidence="2 10">Belongs to the MIP/aquaporin (TC 1.A.8) family.</text>
</comment>
<keyword evidence="13" id="KW-1185">Reference proteome</keyword>
<dbReference type="OrthoDB" id="3222at2759"/>
<dbReference type="PANTHER" id="PTHR43829:SF9">
    <property type="entry name" value="AQUAPORIN-9"/>
    <property type="match status" value="1"/>
</dbReference>
<sequence length="318" mass="34779">MDVALGRSRMASVLRSGFVRLLLAEFLGTFVFVSVTVGALAQVILSETSRLTNDALLSESFDPRMVVFLAEGLAFCLGLYVARGVSGGHLNPVISLALAVRGTLRWSHMLAAWTGQYLGAFLGMTAVYSIYHNAADDFISQDINRREGVASIFASHPQENSHWFLLFINVLLNSTLFSLLYFGLNDKRSDARRADHFPVALGLAITAIGLSTGFTCGTAINPAKSFSGSLFSAAARWDFDLVPGVTLLWFWIPVVTPHLGAVLGLVIYQAMIGNHWPPAQKRQTERRTSGALEGRILVRQNQVLQQFTETTEDVKVLS</sequence>
<dbReference type="SUPFAM" id="SSF81338">
    <property type="entry name" value="Aquaporin-like"/>
    <property type="match status" value="1"/>
</dbReference>
<dbReference type="GO" id="GO:0015254">
    <property type="term" value="F:glycerol channel activity"/>
    <property type="evidence" value="ECO:0007669"/>
    <property type="project" value="TreeGrafter"/>
</dbReference>
<dbReference type="Proteomes" id="UP000186922">
    <property type="component" value="Unassembled WGS sequence"/>
</dbReference>
<feature type="transmembrane region" description="Helical" evidence="11">
    <location>
        <begin position="248"/>
        <end position="272"/>
    </location>
</feature>
<evidence type="ECO:0000313" key="13">
    <source>
        <dbReference type="Proteomes" id="UP000186922"/>
    </source>
</evidence>
<dbReference type="GO" id="GO:0015250">
    <property type="term" value="F:water channel activity"/>
    <property type="evidence" value="ECO:0007669"/>
    <property type="project" value="TreeGrafter"/>
</dbReference>
<organism evidence="12 13">
    <name type="scientific">Ramazzottius varieornatus</name>
    <name type="common">Water bear</name>
    <name type="synonym">Tardigrade</name>
    <dbReference type="NCBI Taxonomy" id="947166"/>
    <lineage>
        <taxon>Eukaryota</taxon>
        <taxon>Metazoa</taxon>
        <taxon>Ecdysozoa</taxon>
        <taxon>Tardigrada</taxon>
        <taxon>Eutardigrada</taxon>
        <taxon>Parachela</taxon>
        <taxon>Hypsibioidea</taxon>
        <taxon>Ramazzottiidae</taxon>
        <taxon>Ramazzottius</taxon>
    </lineage>
</organism>
<dbReference type="STRING" id="947166.A0A1D1W5D0"/>
<comment type="function">
    <text evidence="9">Aquaglyceroporin that may modulate the water content and osmolytes during anhydrobiosis.</text>
</comment>
<dbReference type="Pfam" id="PF00230">
    <property type="entry name" value="MIP"/>
    <property type="match status" value="1"/>
</dbReference>
<evidence type="ECO:0000313" key="12">
    <source>
        <dbReference type="EMBL" id="GAV08641.1"/>
    </source>
</evidence>
<keyword evidence="3 10" id="KW-0813">Transport</keyword>
<keyword evidence="6 11" id="KW-1133">Transmembrane helix</keyword>
<evidence type="ECO:0000256" key="11">
    <source>
        <dbReference type="SAM" id="Phobius"/>
    </source>
</evidence>
<evidence type="ECO:0000256" key="2">
    <source>
        <dbReference type="ARBA" id="ARBA00006175"/>
    </source>
</evidence>
<reference evidence="12 13" key="1">
    <citation type="journal article" date="2016" name="Nat. Commun.">
        <title>Extremotolerant tardigrade genome and improved radiotolerance of human cultured cells by tardigrade-unique protein.</title>
        <authorList>
            <person name="Hashimoto T."/>
            <person name="Horikawa D.D."/>
            <person name="Saito Y."/>
            <person name="Kuwahara H."/>
            <person name="Kozuka-Hata H."/>
            <person name="Shin-I T."/>
            <person name="Minakuchi Y."/>
            <person name="Ohishi K."/>
            <person name="Motoyama A."/>
            <person name="Aizu T."/>
            <person name="Enomoto A."/>
            <person name="Kondo K."/>
            <person name="Tanaka S."/>
            <person name="Hara Y."/>
            <person name="Koshikawa S."/>
            <person name="Sagara H."/>
            <person name="Miura T."/>
            <person name="Yokobori S."/>
            <person name="Miyagawa K."/>
            <person name="Suzuki Y."/>
            <person name="Kubo T."/>
            <person name="Oyama M."/>
            <person name="Kohara Y."/>
            <person name="Fujiyama A."/>
            <person name="Arakawa K."/>
            <person name="Katayama T."/>
            <person name="Toyoda A."/>
            <person name="Kunieda T."/>
        </authorList>
    </citation>
    <scope>NUCLEOTIDE SEQUENCE [LARGE SCALE GENOMIC DNA]</scope>
    <source>
        <strain evidence="12 13">YOKOZUNA-1</strain>
    </source>
</reference>